<accession>A0A1Z4JPW5</accession>
<dbReference type="Proteomes" id="UP000217895">
    <property type="component" value="Chromosome"/>
</dbReference>
<evidence type="ECO:0000313" key="2">
    <source>
        <dbReference type="Proteomes" id="UP000217895"/>
    </source>
</evidence>
<evidence type="ECO:0000313" key="1">
    <source>
        <dbReference type="EMBL" id="BAY58693.1"/>
    </source>
</evidence>
<keyword evidence="2" id="KW-1185">Reference proteome</keyword>
<organism evidence="1 2">
    <name type="scientific">Leptolyngbya boryana NIES-2135</name>
    <dbReference type="NCBI Taxonomy" id="1973484"/>
    <lineage>
        <taxon>Bacteria</taxon>
        <taxon>Bacillati</taxon>
        <taxon>Cyanobacteriota</taxon>
        <taxon>Cyanophyceae</taxon>
        <taxon>Leptolyngbyales</taxon>
        <taxon>Leptolyngbyaceae</taxon>
        <taxon>Leptolyngbya group</taxon>
        <taxon>Leptolyngbya</taxon>
    </lineage>
</organism>
<sequence length="148" mass="17063">MKIRLDRKLPSCPKLLLCTVTNAAFEVGNIRIFLYTDRGLLLGDISPDCLRLSSSEIRQKLREQACAILHPEEAGCDRDASPTRERALELLQAAQEKVKFPSAFDWWIKKFEIFSEESQEIEAARTGLSDYYVLERSRLQKILDDDRE</sequence>
<dbReference type="EMBL" id="AP018203">
    <property type="protein sequence ID" value="BAY58693.1"/>
    <property type="molecule type" value="Genomic_DNA"/>
</dbReference>
<proteinExistence type="predicted"/>
<name>A0A1Z4JPW5_LEPBY</name>
<dbReference type="AlphaFoldDB" id="A0A1Z4JPW5"/>
<protein>
    <submittedName>
        <fullName evidence="1">Uncharacterized protein</fullName>
    </submittedName>
</protein>
<gene>
    <name evidence="1" type="ORF">NIES2135_55660</name>
</gene>
<reference evidence="1 2" key="1">
    <citation type="submission" date="2017-06" db="EMBL/GenBank/DDBJ databases">
        <title>Genome sequencing of cyanobaciteial culture collection at National Institute for Environmental Studies (NIES).</title>
        <authorList>
            <person name="Hirose Y."/>
            <person name="Shimura Y."/>
            <person name="Fujisawa T."/>
            <person name="Nakamura Y."/>
            <person name="Kawachi M."/>
        </authorList>
    </citation>
    <scope>NUCLEOTIDE SEQUENCE [LARGE SCALE GENOMIC DNA]</scope>
    <source>
        <strain evidence="1 2">NIES-2135</strain>
    </source>
</reference>